<comment type="caution">
    <text evidence="1">The sequence shown here is derived from an EMBL/GenBank/DDBJ whole genome shotgun (WGS) entry which is preliminary data.</text>
</comment>
<dbReference type="Gene3D" id="1.10.287.1060">
    <property type="entry name" value="ESAT-6-like"/>
    <property type="match status" value="1"/>
</dbReference>
<dbReference type="EMBL" id="JBHTIW010000001">
    <property type="protein sequence ID" value="MFD0918323.1"/>
    <property type="molecule type" value="Genomic_DNA"/>
</dbReference>
<proteinExistence type="predicted"/>
<reference evidence="2" key="1">
    <citation type="journal article" date="2019" name="Int. J. Syst. Evol. Microbiol.">
        <title>The Global Catalogue of Microorganisms (GCM) 10K type strain sequencing project: providing services to taxonomists for standard genome sequencing and annotation.</title>
        <authorList>
            <consortium name="The Broad Institute Genomics Platform"/>
            <consortium name="The Broad Institute Genome Sequencing Center for Infectious Disease"/>
            <person name="Wu L."/>
            <person name="Ma J."/>
        </authorList>
    </citation>
    <scope>NUCLEOTIDE SEQUENCE [LARGE SCALE GENOMIC DNA]</scope>
    <source>
        <strain evidence="2">CCUG 56401</strain>
    </source>
</reference>
<dbReference type="SUPFAM" id="SSF140453">
    <property type="entry name" value="EsxAB dimer-like"/>
    <property type="match status" value="1"/>
</dbReference>
<gene>
    <name evidence="1" type="ORF">ACFQ16_01060</name>
</gene>
<dbReference type="InterPro" id="IPR036689">
    <property type="entry name" value="ESAT-6-like_sf"/>
</dbReference>
<evidence type="ECO:0000313" key="1">
    <source>
        <dbReference type="EMBL" id="MFD0918323.1"/>
    </source>
</evidence>
<keyword evidence="2" id="KW-1185">Reference proteome</keyword>
<evidence type="ECO:0000313" key="2">
    <source>
        <dbReference type="Proteomes" id="UP001597018"/>
    </source>
</evidence>
<dbReference type="RefSeq" id="WP_263250052.1">
    <property type="nucleotide sequence ID" value="NZ_BAABLT010000034.1"/>
</dbReference>
<name>A0ABW3FKL7_9PSEU</name>
<dbReference type="Proteomes" id="UP001597018">
    <property type="component" value="Unassembled WGS sequence"/>
</dbReference>
<organism evidence="1 2">
    <name type="scientific">Saccharopolyspora rosea</name>
    <dbReference type="NCBI Taxonomy" id="524884"/>
    <lineage>
        <taxon>Bacteria</taxon>
        <taxon>Bacillati</taxon>
        <taxon>Actinomycetota</taxon>
        <taxon>Actinomycetes</taxon>
        <taxon>Pseudonocardiales</taxon>
        <taxon>Pseudonocardiaceae</taxon>
        <taxon>Saccharopolyspora</taxon>
    </lineage>
</organism>
<protein>
    <submittedName>
        <fullName evidence="1">WXG100 family type VII secretion target</fullName>
    </submittedName>
</protein>
<accession>A0ABW3FKL7</accession>
<sequence>MAVSDAGITIPPEVVQQKVQSFRDHVHKMNQACQRVEEIKNELAGAQNSESGKLYRKKMEEWMAAYSTVATKFNQTINGLEATNTQFKQVEELNTGLAGQMDATL</sequence>